<comment type="similarity">
    <text evidence="1">Belongs to the asparaginase 1 family.</text>
</comment>
<dbReference type="CDD" id="cd08964">
    <property type="entry name" value="L-asparaginase_II"/>
    <property type="match status" value="1"/>
</dbReference>
<dbReference type="GO" id="GO:0006528">
    <property type="term" value="P:asparagine metabolic process"/>
    <property type="evidence" value="ECO:0007669"/>
    <property type="project" value="InterPro"/>
</dbReference>
<name>A0A0F9Y553_9ZZZZ</name>
<dbReference type="InterPro" id="IPR040919">
    <property type="entry name" value="Asparaginase_C"/>
</dbReference>
<dbReference type="PROSITE" id="PS00144">
    <property type="entry name" value="ASN_GLN_ASE_1"/>
    <property type="match status" value="1"/>
</dbReference>
<dbReference type="PROSITE" id="PS51732">
    <property type="entry name" value="ASN_GLN_ASE_3"/>
    <property type="match status" value="1"/>
</dbReference>
<feature type="domain" description="Asparaginase/glutaminase C-terminal" evidence="4">
    <location>
        <begin position="212"/>
        <end position="318"/>
    </location>
</feature>
<dbReference type="Gene3D" id="3.40.50.40">
    <property type="match status" value="1"/>
</dbReference>
<dbReference type="InterPro" id="IPR006034">
    <property type="entry name" value="Asparaginase/glutaminase-like"/>
</dbReference>
<evidence type="ECO:0000256" key="1">
    <source>
        <dbReference type="ARBA" id="ARBA00010518"/>
    </source>
</evidence>
<dbReference type="SFLD" id="SFLDS00057">
    <property type="entry name" value="Glutaminase/Asparaginase"/>
    <property type="match status" value="1"/>
</dbReference>
<dbReference type="Pfam" id="PF00710">
    <property type="entry name" value="Asparaginase"/>
    <property type="match status" value="1"/>
</dbReference>
<comment type="caution">
    <text evidence="5">The sequence shown here is derived from an EMBL/GenBank/DDBJ whole genome shotgun (WGS) entry which is preliminary data.</text>
</comment>
<evidence type="ECO:0008006" key="6">
    <source>
        <dbReference type="Google" id="ProtNLM"/>
    </source>
</evidence>
<keyword evidence="2" id="KW-0378">Hydrolase</keyword>
<dbReference type="InterPro" id="IPR020827">
    <property type="entry name" value="Asparaginase/glutaminase_AS1"/>
</dbReference>
<dbReference type="InterPro" id="IPR027473">
    <property type="entry name" value="L-asparaginase_C"/>
</dbReference>
<dbReference type="PRINTS" id="PR00139">
    <property type="entry name" value="ASNGLNASE"/>
</dbReference>
<feature type="domain" description="L-asparaginase N-terminal" evidence="3">
    <location>
        <begin position="5"/>
        <end position="195"/>
    </location>
</feature>
<evidence type="ECO:0000256" key="2">
    <source>
        <dbReference type="ARBA" id="ARBA00022801"/>
    </source>
</evidence>
<organism evidence="5">
    <name type="scientific">marine sediment metagenome</name>
    <dbReference type="NCBI Taxonomy" id="412755"/>
    <lineage>
        <taxon>unclassified sequences</taxon>
        <taxon>metagenomes</taxon>
        <taxon>ecological metagenomes</taxon>
    </lineage>
</organism>
<dbReference type="PIRSF" id="PIRSF500176">
    <property type="entry name" value="L_ASNase"/>
    <property type="match status" value="1"/>
</dbReference>
<sequence>MTRKRIVVLTTGGTIASKPSDSGRSESGALSGEQLLDQLALPPGVDVTLEVISILQKPSNAVTLTDLAEFYRHGRETLDREDVDGLVITHGTDTLEETAYFLSLTLPADKPCVITGSQRAPHHLGTDAFKNICDAIVAAASSQLRKLGCVVVFNESIFAARYARKVNSFQLNGFEAPGSGPVGYIDGQRVKLYYAAAAMAPPVTGWDFPLPRVDLLPAYLDASPALLKACVESGAKALVIDGLGRGHVPPSWMASIKELISVGVPIAIVSSCAQGPVNSSYEFSGSLADLASAGVLPLNDISARKARLALALLLSSTPREALGDAMERIMI</sequence>
<accession>A0A0F9Y553</accession>
<dbReference type="InterPro" id="IPR004550">
    <property type="entry name" value="AsnASE_II"/>
</dbReference>
<dbReference type="PANTHER" id="PTHR11707">
    <property type="entry name" value="L-ASPARAGINASE"/>
    <property type="match status" value="1"/>
</dbReference>
<evidence type="ECO:0000259" key="4">
    <source>
        <dbReference type="Pfam" id="PF17763"/>
    </source>
</evidence>
<gene>
    <name evidence="5" type="ORF">LCGC14_0056400</name>
</gene>
<dbReference type="GO" id="GO:0004067">
    <property type="term" value="F:asparaginase activity"/>
    <property type="evidence" value="ECO:0007669"/>
    <property type="project" value="InterPro"/>
</dbReference>
<dbReference type="InterPro" id="IPR027475">
    <property type="entry name" value="Asparaginase/glutaminase_AS2"/>
</dbReference>
<dbReference type="AlphaFoldDB" id="A0A0F9Y553"/>
<dbReference type="InterPro" id="IPR027474">
    <property type="entry name" value="L-asparaginase_N"/>
</dbReference>
<evidence type="ECO:0000259" key="3">
    <source>
        <dbReference type="Pfam" id="PF00710"/>
    </source>
</evidence>
<dbReference type="SMART" id="SM00870">
    <property type="entry name" value="Asparaginase"/>
    <property type="match status" value="1"/>
</dbReference>
<evidence type="ECO:0000313" key="5">
    <source>
        <dbReference type="EMBL" id="KKO07072.1"/>
    </source>
</evidence>
<protein>
    <recommendedName>
        <fullName evidence="6">L-asparaginase N-terminal domain-containing protein</fullName>
    </recommendedName>
</protein>
<dbReference type="Pfam" id="PF17763">
    <property type="entry name" value="Asparaginase_C"/>
    <property type="match status" value="1"/>
</dbReference>
<dbReference type="Gene3D" id="3.40.50.1170">
    <property type="entry name" value="L-asparaginase, N-terminal domain"/>
    <property type="match status" value="1"/>
</dbReference>
<proteinExistence type="inferred from homology"/>
<dbReference type="SUPFAM" id="SSF53774">
    <property type="entry name" value="Glutaminase/Asparaginase"/>
    <property type="match status" value="1"/>
</dbReference>
<dbReference type="EMBL" id="LAZR01000013">
    <property type="protein sequence ID" value="KKO07072.1"/>
    <property type="molecule type" value="Genomic_DNA"/>
</dbReference>
<dbReference type="PIRSF" id="PIRSF001220">
    <property type="entry name" value="L-ASNase_gatD"/>
    <property type="match status" value="1"/>
</dbReference>
<dbReference type="PROSITE" id="PS00917">
    <property type="entry name" value="ASN_GLN_ASE_2"/>
    <property type="match status" value="1"/>
</dbReference>
<reference evidence="5" key="1">
    <citation type="journal article" date="2015" name="Nature">
        <title>Complex archaea that bridge the gap between prokaryotes and eukaryotes.</title>
        <authorList>
            <person name="Spang A."/>
            <person name="Saw J.H."/>
            <person name="Jorgensen S.L."/>
            <person name="Zaremba-Niedzwiedzka K."/>
            <person name="Martijn J."/>
            <person name="Lind A.E."/>
            <person name="van Eijk R."/>
            <person name="Schleper C."/>
            <person name="Guy L."/>
            <person name="Ettema T.J."/>
        </authorList>
    </citation>
    <scope>NUCLEOTIDE SEQUENCE</scope>
</reference>
<dbReference type="InterPro" id="IPR036152">
    <property type="entry name" value="Asp/glu_Ase-like_sf"/>
</dbReference>
<dbReference type="PANTHER" id="PTHR11707:SF28">
    <property type="entry name" value="60 KDA LYSOPHOSPHOLIPASE"/>
    <property type="match status" value="1"/>
</dbReference>
<dbReference type="FunFam" id="3.40.50.1170:FF:000001">
    <property type="entry name" value="L-asparaginase 2"/>
    <property type="match status" value="1"/>
</dbReference>
<dbReference type="InterPro" id="IPR037152">
    <property type="entry name" value="L-asparaginase_N_sf"/>
</dbReference>